<reference evidence="1" key="1">
    <citation type="submission" date="2020-01" db="EMBL/GenBank/DDBJ databases">
        <authorList>
            <consortium name="DOE Joint Genome Institute"/>
            <person name="Haridas S."/>
            <person name="Albert R."/>
            <person name="Binder M."/>
            <person name="Bloem J."/>
            <person name="Labutti K."/>
            <person name="Salamov A."/>
            <person name="Andreopoulos B."/>
            <person name="Baker S.E."/>
            <person name="Barry K."/>
            <person name="Bills G."/>
            <person name="Bluhm B.H."/>
            <person name="Cannon C."/>
            <person name="Castanera R."/>
            <person name="Culley D.E."/>
            <person name="Daum C."/>
            <person name="Ezra D."/>
            <person name="Gonzalez J.B."/>
            <person name="Henrissat B."/>
            <person name="Kuo A."/>
            <person name="Liang C."/>
            <person name="Lipzen A."/>
            <person name="Lutzoni F."/>
            <person name="Magnuson J."/>
            <person name="Mondo S."/>
            <person name="Nolan M."/>
            <person name="Ohm R."/>
            <person name="Pangilinan J."/>
            <person name="Park H.-J."/>
            <person name="Ramirez L."/>
            <person name="Alfaro M."/>
            <person name="Sun H."/>
            <person name="Tritt A."/>
            <person name="Yoshinaga Y."/>
            <person name="Zwiers L.-H."/>
            <person name="Turgeon B.G."/>
            <person name="Goodwin S.B."/>
            <person name="Spatafora J.W."/>
            <person name="Crous P.W."/>
            <person name="Grigoriev I.V."/>
        </authorList>
    </citation>
    <scope>NUCLEOTIDE SEQUENCE</scope>
    <source>
        <strain evidence="1">IPT5</strain>
    </source>
</reference>
<accession>A0A6A7BJA8</accession>
<protein>
    <submittedName>
        <fullName evidence="1">Uncharacterized protein</fullName>
    </submittedName>
</protein>
<gene>
    <name evidence="1" type="ORF">T440DRAFT_464655</name>
</gene>
<evidence type="ECO:0000313" key="1">
    <source>
        <dbReference type="EMBL" id="KAF2854499.1"/>
    </source>
</evidence>
<keyword evidence="2" id="KW-1185">Reference proteome</keyword>
<proteinExistence type="predicted"/>
<dbReference type="EMBL" id="MU006292">
    <property type="protein sequence ID" value="KAF2854499.1"/>
    <property type="molecule type" value="Genomic_DNA"/>
</dbReference>
<sequence length="107" mass="12207">MLTSDNSIFPFALDAYGKHQEVVGYLRGPVLDTYTSDAMEWLLVTKHDPGLIQLLESHCDELGLMYYSISLTTIDEVFPCVIYEGEEEEEGEESDRQVKVWIKVVDT</sequence>
<dbReference type="AlphaFoldDB" id="A0A6A7BJA8"/>
<dbReference type="Proteomes" id="UP000799423">
    <property type="component" value="Unassembled WGS sequence"/>
</dbReference>
<organism evidence="1 2">
    <name type="scientific">Plenodomus tracheiphilus IPT5</name>
    <dbReference type="NCBI Taxonomy" id="1408161"/>
    <lineage>
        <taxon>Eukaryota</taxon>
        <taxon>Fungi</taxon>
        <taxon>Dikarya</taxon>
        <taxon>Ascomycota</taxon>
        <taxon>Pezizomycotina</taxon>
        <taxon>Dothideomycetes</taxon>
        <taxon>Pleosporomycetidae</taxon>
        <taxon>Pleosporales</taxon>
        <taxon>Pleosporineae</taxon>
        <taxon>Leptosphaeriaceae</taxon>
        <taxon>Plenodomus</taxon>
    </lineage>
</organism>
<evidence type="ECO:0000313" key="2">
    <source>
        <dbReference type="Proteomes" id="UP000799423"/>
    </source>
</evidence>
<name>A0A6A7BJA8_9PLEO</name>